<reference evidence="2 3" key="1">
    <citation type="journal article" date="2023" name="Life. Sci Alliance">
        <title>Evolutionary insights into 3D genome organization and epigenetic landscape of Vigna mungo.</title>
        <authorList>
            <person name="Junaid A."/>
            <person name="Singh B."/>
            <person name="Bhatia S."/>
        </authorList>
    </citation>
    <scope>NUCLEOTIDE SEQUENCE [LARGE SCALE GENOMIC DNA]</scope>
    <source>
        <strain evidence="2">Urdbean</strain>
    </source>
</reference>
<keyword evidence="1" id="KW-0472">Membrane</keyword>
<sequence>NNKTKVPSLHYAIAAVIVAVSLTTPLLVQSLRGRRERERKKNYGFGWKFVAERYFVLEILFSNISQIMKSLLWTTCSEKCIFKLFISMLKVTHNRNKLFIVLGLRVKRGKVFYRDDFDY</sequence>
<feature type="transmembrane region" description="Helical" evidence="1">
    <location>
        <begin position="12"/>
        <end position="31"/>
    </location>
</feature>
<evidence type="ECO:0000313" key="3">
    <source>
        <dbReference type="Proteomes" id="UP001374535"/>
    </source>
</evidence>
<proteinExistence type="predicted"/>
<name>A0AAQ3MSJ9_VIGMU</name>
<keyword evidence="1" id="KW-0812">Transmembrane</keyword>
<evidence type="ECO:0000256" key="1">
    <source>
        <dbReference type="SAM" id="Phobius"/>
    </source>
</evidence>
<organism evidence="2 3">
    <name type="scientific">Vigna mungo</name>
    <name type="common">Black gram</name>
    <name type="synonym">Phaseolus mungo</name>
    <dbReference type="NCBI Taxonomy" id="3915"/>
    <lineage>
        <taxon>Eukaryota</taxon>
        <taxon>Viridiplantae</taxon>
        <taxon>Streptophyta</taxon>
        <taxon>Embryophyta</taxon>
        <taxon>Tracheophyta</taxon>
        <taxon>Spermatophyta</taxon>
        <taxon>Magnoliopsida</taxon>
        <taxon>eudicotyledons</taxon>
        <taxon>Gunneridae</taxon>
        <taxon>Pentapetalae</taxon>
        <taxon>rosids</taxon>
        <taxon>fabids</taxon>
        <taxon>Fabales</taxon>
        <taxon>Fabaceae</taxon>
        <taxon>Papilionoideae</taxon>
        <taxon>50 kb inversion clade</taxon>
        <taxon>NPAAA clade</taxon>
        <taxon>indigoferoid/millettioid clade</taxon>
        <taxon>Phaseoleae</taxon>
        <taxon>Vigna</taxon>
    </lineage>
</organism>
<evidence type="ECO:0000313" key="2">
    <source>
        <dbReference type="EMBL" id="WVY96173.1"/>
    </source>
</evidence>
<dbReference type="EMBL" id="CP144692">
    <property type="protein sequence ID" value="WVY96173.1"/>
    <property type="molecule type" value="Genomic_DNA"/>
</dbReference>
<gene>
    <name evidence="2" type="ORF">V8G54_028324</name>
</gene>
<dbReference type="Proteomes" id="UP001374535">
    <property type="component" value="Chromosome 9"/>
</dbReference>
<dbReference type="AlphaFoldDB" id="A0AAQ3MSJ9"/>
<accession>A0AAQ3MSJ9</accession>
<protein>
    <submittedName>
        <fullName evidence="2">Uncharacterized protein</fullName>
    </submittedName>
</protein>
<keyword evidence="3" id="KW-1185">Reference proteome</keyword>
<feature type="non-terminal residue" evidence="2">
    <location>
        <position position="1"/>
    </location>
</feature>
<keyword evidence="1" id="KW-1133">Transmembrane helix</keyword>